<dbReference type="EMBL" id="CP001349">
    <property type="protein sequence ID" value="ACL61177.1"/>
    <property type="molecule type" value="Genomic_DNA"/>
</dbReference>
<proteinExistence type="predicted"/>
<dbReference type="Proteomes" id="UP000008207">
    <property type="component" value="Chromosome"/>
</dbReference>
<organism evidence="1 2">
    <name type="scientific">Methylobacterium nodulans (strain LMG 21967 / CNCM I-2342 / ORS 2060)</name>
    <dbReference type="NCBI Taxonomy" id="460265"/>
    <lineage>
        <taxon>Bacteria</taxon>
        <taxon>Pseudomonadati</taxon>
        <taxon>Pseudomonadota</taxon>
        <taxon>Alphaproteobacteria</taxon>
        <taxon>Hyphomicrobiales</taxon>
        <taxon>Methylobacteriaceae</taxon>
        <taxon>Methylobacterium</taxon>
    </lineage>
</organism>
<sequence length="91" mass="9943">MSCLEATLLLIEAQKVVELRLMKLARGGLEAWLEAQLMVSEKVSAAFEAAGMLVVGKGFEAVIVRYREHVAANTQRLSTATTSDLHPQAWS</sequence>
<accession>B8IBZ5</accession>
<evidence type="ECO:0000313" key="2">
    <source>
        <dbReference type="Proteomes" id="UP000008207"/>
    </source>
</evidence>
<reference evidence="1 2" key="1">
    <citation type="submission" date="2009-01" db="EMBL/GenBank/DDBJ databases">
        <title>Complete sequence of chromosome of Methylobacterium nodulans ORS 2060.</title>
        <authorList>
            <consortium name="US DOE Joint Genome Institute"/>
            <person name="Lucas S."/>
            <person name="Copeland A."/>
            <person name="Lapidus A."/>
            <person name="Glavina del Rio T."/>
            <person name="Dalin E."/>
            <person name="Tice H."/>
            <person name="Bruce D."/>
            <person name="Goodwin L."/>
            <person name="Pitluck S."/>
            <person name="Sims D."/>
            <person name="Brettin T."/>
            <person name="Detter J.C."/>
            <person name="Han C."/>
            <person name="Larimer F."/>
            <person name="Land M."/>
            <person name="Hauser L."/>
            <person name="Kyrpides N."/>
            <person name="Ivanova N."/>
            <person name="Marx C.J."/>
            <person name="Richardson P."/>
        </authorList>
    </citation>
    <scope>NUCLEOTIDE SEQUENCE [LARGE SCALE GENOMIC DNA]</scope>
    <source>
        <strain evidence="2">LMG 21967 / CNCM I-2342 / ORS 2060</strain>
    </source>
</reference>
<dbReference type="STRING" id="460265.Mnod_6392"/>
<dbReference type="eggNOG" id="ENOG5033C2T">
    <property type="taxonomic scope" value="Bacteria"/>
</dbReference>
<dbReference type="AlphaFoldDB" id="B8IBZ5"/>
<dbReference type="KEGG" id="mno:Mnod_6392"/>
<keyword evidence="2" id="KW-1185">Reference proteome</keyword>
<dbReference type="HOGENOM" id="CLU_172301_0_0_5"/>
<evidence type="ECO:0000313" key="1">
    <source>
        <dbReference type="EMBL" id="ACL61177.1"/>
    </source>
</evidence>
<protein>
    <submittedName>
        <fullName evidence="1">Putative signal peptide</fullName>
    </submittedName>
</protein>
<dbReference type="RefSeq" id="WP_015932756.1">
    <property type="nucleotide sequence ID" value="NC_011894.1"/>
</dbReference>
<name>B8IBZ5_METNO</name>
<gene>
    <name evidence="1" type="ordered locus">Mnod_6392</name>
</gene>